<gene>
    <name evidence="2" type="ORF">JEQ12_019755</name>
</gene>
<sequence length="222" mass="22686">MAACGSSVKIQRKQEPVTGLREAGQEGGAAAERLEPERPSWRRGQWPLWGASTPPPHAHAAVPGLRDPSPEPPPPPPALPPPLTGCSGIFSSDAAFKMAAPPPGNPLNRPLENRPGRPAAFTSRLQPSPPCQASPPQDAPGRPRHRPGAPRPSPGPPGNPPPTPARSRSAPPPPLEAAGLLPGPNCGLLGACSAPRATPPGLARKGATRAADQAGTRPLRAG</sequence>
<accession>A0A6P7DJW6</accession>
<name>A0A6P7DJW6_SHEEP</name>
<evidence type="ECO:0000313" key="3">
    <source>
        <dbReference type="Proteomes" id="UP000664991"/>
    </source>
</evidence>
<feature type="compositionally biased region" description="Pro residues" evidence="1">
    <location>
        <begin position="70"/>
        <end position="83"/>
    </location>
</feature>
<dbReference type="PRINTS" id="PR01217">
    <property type="entry name" value="PRICHEXTENSN"/>
</dbReference>
<evidence type="ECO:0000313" key="2">
    <source>
        <dbReference type="EMBL" id="KAG5193394.1"/>
    </source>
</evidence>
<feature type="compositionally biased region" description="Pro residues" evidence="1">
    <location>
        <begin position="149"/>
        <end position="175"/>
    </location>
</feature>
<dbReference type="Proteomes" id="UP000664991">
    <property type="component" value="Unassembled WGS sequence"/>
</dbReference>
<feature type="region of interest" description="Disordered" evidence="1">
    <location>
        <begin position="1"/>
        <end position="222"/>
    </location>
</feature>
<dbReference type="EMBL" id="JAEMGP010000027">
    <property type="protein sequence ID" value="KAG5193394.1"/>
    <property type="molecule type" value="Genomic_DNA"/>
</dbReference>
<dbReference type="AlphaFoldDB" id="A0A6P7DJW6"/>
<feature type="compositionally biased region" description="Low complexity" evidence="1">
    <location>
        <begin position="176"/>
        <end position="192"/>
    </location>
</feature>
<reference evidence="2 3" key="1">
    <citation type="submission" date="2020-12" db="EMBL/GenBank/DDBJ databases">
        <title>De novo assembly of Tibetan sheep genome.</title>
        <authorList>
            <person name="Li X."/>
        </authorList>
    </citation>
    <scope>NUCLEOTIDE SEQUENCE [LARGE SCALE GENOMIC DNA]</scope>
    <source>
        <tissue evidence="2">Heart</tissue>
    </source>
</reference>
<comment type="caution">
    <text evidence="2">The sequence shown here is derived from an EMBL/GenBank/DDBJ whole genome shotgun (WGS) entry which is preliminary data.</text>
</comment>
<organism evidence="2 3">
    <name type="scientific">Ovis aries</name>
    <name type="common">Sheep</name>
    <dbReference type="NCBI Taxonomy" id="9940"/>
    <lineage>
        <taxon>Eukaryota</taxon>
        <taxon>Metazoa</taxon>
        <taxon>Chordata</taxon>
        <taxon>Craniata</taxon>
        <taxon>Vertebrata</taxon>
        <taxon>Euteleostomi</taxon>
        <taxon>Mammalia</taxon>
        <taxon>Eutheria</taxon>
        <taxon>Laurasiatheria</taxon>
        <taxon>Artiodactyla</taxon>
        <taxon>Ruminantia</taxon>
        <taxon>Pecora</taxon>
        <taxon>Bovidae</taxon>
        <taxon>Caprinae</taxon>
        <taxon>Ovis</taxon>
    </lineage>
</organism>
<proteinExistence type="predicted"/>
<protein>
    <submittedName>
        <fullName evidence="2">Uncharacterized protein</fullName>
    </submittedName>
</protein>
<evidence type="ECO:0000256" key="1">
    <source>
        <dbReference type="SAM" id="MobiDB-lite"/>
    </source>
</evidence>